<protein>
    <submittedName>
        <fullName evidence="1">PqqD family peptide modification chaperone</fullName>
    </submittedName>
</protein>
<dbReference type="Pfam" id="PF05402">
    <property type="entry name" value="PqqD"/>
    <property type="match status" value="1"/>
</dbReference>
<dbReference type="Gene3D" id="1.10.10.1150">
    <property type="entry name" value="Coenzyme PQQ synthesis protein D (PqqD)"/>
    <property type="match status" value="1"/>
</dbReference>
<dbReference type="EMBL" id="JACSPO010000001">
    <property type="protein sequence ID" value="MBD8061589.1"/>
    <property type="molecule type" value="Genomic_DNA"/>
</dbReference>
<evidence type="ECO:0000313" key="1">
    <source>
        <dbReference type="EMBL" id="MBD8061589.1"/>
    </source>
</evidence>
<organism evidence="1 2">
    <name type="scientific">Oceanitalea stevensii</name>
    <dbReference type="NCBI Taxonomy" id="2763072"/>
    <lineage>
        <taxon>Bacteria</taxon>
        <taxon>Bacillati</taxon>
        <taxon>Actinomycetota</taxon>
        <taxon>Actinomycetes</taxon>
        <taxon>Micrococcales</taxon>
        <taxon>Bogoriellaceae</taxon>
        <taxon>Georgenia</taxon>
    </lineage>
</organism>
<accession>A0ABR8Z137</accession>
<evidence type="ECO:0000313" key="2">
    <source>
        <dbReference type="Proteomes" id="UP000661894"/>
    </source>
</evidence>
<dbReference type="InterPro" id="IPR008792">
    <property type="entry name" value="PQQD"/>
</dbReference>
<name>A0ABR8Z137_9MICO</name>
<dbReference type="Proteomes" id="UP000661894">
    <property type="component" value="Unassembled WGS sequence"/>
</dbReference>
<gene>
    <name evidence="1" type="ORF">H9624_04530</name>
</gene>
<keyword evidence="2" id="KW-1185">Reference proteome</keyword>
<sequence length="83" mass="8918">MQLRSEGITWQEIDDELVILDTARSVYLTTNVAGAHLAKLLTEERSVEDLADALVAEYGIDRATAEADAAAFAADLAAKGLLR</sequence>
<reference evidence="1 2" key="1">
    <citation type="submission" date="2020-08" db="EMBL/GenBank/DDBJ databases">
        <title>A Genomic Blueprint of the Chicken Gut Microbiome.</title>
        <authorList>
            <person name="Gilroy R."/>
            <person name="Ravi A."/>
            <person name="Getino M."/>
            <person name="Pursley I."/>
            <person name="Horton D.L."/>
            <person name="Alikhan N.-F."/>
            <person name="Baker D."/>
            <person name="Gharbi K."/>
            <person name="Hall N."/>
            <person name="Watson M."/>
            <person name="Adriaenssens E.M."/>
            <person name="Foster-Nyarko E."/>
            <person name="Jarju S."/>
            <person name="Secka A."/>
            <person name="Antonio M."/>
            <person name="Oren A."/>
            <person name="Chaudhuri R."/>
            <person name="La Ragione R.M."/>
            <person name="Hildebrand F."/>
            <person name="Pallen M.J."/>
        </authorList>
    </citation>
    <scope>NUCLEOTIDE SEQUENCE [LARGE SCALE GENOMIC DNA]</scope>
    <source>
        <strain evidence="1 2">Sa1BUA1</strain>
    </source>
</reference>
<dbReference type="InterPro" id="IPR041881">
    <property type="entry name" value="PqqD_sf"/>
</dbReference>
<comment type="caution">
    <text evidence="1">The sequence shown here is derived from an EMBL/GenBank/DDBJ whole genome shotgun (WGS) entry which is preliminary data.</text>
</comment>
<proteinExistence type="predicted"/>
<dbReference type="RefSeq" id="WP_251838689.1">
    <property type="nucleotide sequence ID" value="NZ_JACSPO010000001.1"/>
</dbReference>